<proteinExistence type="predicted"/>
<dbReference type="GO" id="GO:0031490">
    <property type="term" value="F:chromatin DNA binding"/>
    <property type="evidence" value="ECO:0007669"/>
    <property type="project" value="TreeGrafter"/>
</dbReference>
<evidence type="ECO:0000259" key="1">
    <source>
        <dbReference type="Pfam" id="PF02893"/>
    </source>
</evidence>
<protein>
    <submittedName>
        <fullName evidence="4">GRAM domain-containing protein</fullName>
    </submittedName>
</protein>
<dbReference type="OrthoDB" id="1259151at2759"/>
<evidence type="ECO:0000313" key="3">
    <source>
        <dbReference type="Proteomes" id="UP000278807"/>
    </source>
</evidence>
<dbReference type="PANTHER" id="PTHR31606">
    <property type="entry name" value="WW DOMAIN BINDING PROTEIN 2, ISOFORM E"/>
    <property type="match status" value="1"/>
</dbReference>
<accession>A0A0R3T2B1</accession>
<feature type="domain" description="GRAM" evidence="1">
    <location>
        <begin position="36"/>
        <end position="126"/>
    </location>
</feature>
<dbReference type="GO" id="GO:0005634">
    <property type="term" value="C:nucleus"/>
    <property type="evidence" value="ECO:0007669"/>
    <property type="project" value="TreeGrafter"/>
</dbReference>
<evidence type="ECO:0000313" key="2">
    <source>
        <dbReference type="EMBL" id="VDN96920.1"/>
    </source>
</evidence>
<evidence type="ECO:0000313" key="4">
    <source>
        <dbReference type="WBParaSite" id="HNAJ_0000106101-mRNA-1"/>
    </source>
</evidence>
<organism evidence="4">
    <name type="scientific">Rodentolepis nana</name>
    <name type="common">Dwarf tapeworm</name>
    <name type="synonym">Hymenolepis nana</name>
    <dbReference type="NCBI Taxonomy" id="102285"/>
    <lineage>
        <taxon>Eukaryota</taxon>
        <taxon>Metazoa</taxon>
        <taxon>Spiralia</taxon>
        <taxon>Lophotrochozoa</taxon>
        <taxon>Platyhelminthes</taxon>
        <taxon>Cestoda</taxon>
        <taxon>Eucestoda</taxon>
        <taxon>Cyclophyllidea</taxon>
        <taxon>Hymenolepididae</taxon>
        <taxon>Rodentolepis</taxon>
    </lineage>
</organism>
<dbReference type="WBParaSite" id="HNAJ_0000106101-mRNA-1">
    <property type="protein sequence ID" value="HNAJ_0000106101-mRNA-1"/>
    <property type="gene ID" value="HNAJ_0000106101"/>
</dbReference>
<reference evidence="2 3" key="2">
    <citation type="submission" date="2018-11" db="EMBL/GenBank/DDBJ databases">
        <authorList>
            <consortium name="Pathogen Informatics"/>
        </authorList>
    </citation>
    <scope>NUCLEOTIDE SEQUENCE [LARGE SCALE GENOMIC DNA]</scope>
</reference>
<dbReference type="SUPFAM" id="SSF50729">
    <property type="entry name" value="PH domain-like"/>
    <property type="match status" value="1"/>
</dbReference>
<name>A0A0R3T2B1_RODNA</name>
<dbReference type="InterPro" id="IPR044852">
    <property type="entry name" value="WBP2-like"/>
</dbReference>
<gene>
    <name evidence="2" type="ORF">HNAJ_LOCUS1061</name>
</gene>
<dbReference type="EMBL" id="UZAE01000372">
    <property type="protein sequence ID" value="VDN96920.1"/>
    <property type="molecule type" value="Genomic_DNA"/>
</dbReference>
<keyword evidence="3" id="KW-1185">Reference proteome</keyword>
<dbReference type="GO" id="GO:0003713">
    <property type="term" value="F:transcription coactivator activity"/>
    <property type="evidence" value="ECO:0007669"/>
    <property type="project" value="InterPro"/>
</dbReference>
<dbReference type="STRING" id="102285.A0A0R3T2B1"/>
<reference evidence="4" key="1">
    <citation type="submission" date="2017-02" db="UniProtKB">
        <authorList>
            <consortium name="WormBaseParasite"/>
        </authorList>
    </citation>
    <scope>IDENTIFICATION</scope>
</reference>
<dbReference type="InterPro" id="IPR004182">
    <property type="entry name" value="GRAM"/>
</dbReference>
<dbReference type="Pfam" id="PF02893">
    <property type="entry name" value="GRAM"/>
    <property type="match status" value="1"/>
</dbReference>
<dbReference type="Proteomes" id="UP000278807">
    <property type="component" value="Unassembled WGS sequence"/>
</dbReference>
<sequence>MSINTAHSQDGLGVVLYYGERLLVTYDGCKLKLMGSAKQPNAKLGGSAYLTSHRVVFLTKDKTPAIKSLSMPFVFMKRVEIKQPTFGANYIGGFVRSESGQWEGEVQFEMVFNHGGAIEFGKALLELGTRASKLQRTYQMPPIPPACEIYSCPPPAYTPFANDPYYNSFMQPHPSFSPPPSDYLYQTNAPPPYPGAVPPPYNAASSTPPPYMAPDSMPPYSGAQAPNYAPYPAPPANCMRMNFIVLVFSFPATTGYYYPQDPNTFYAPPLNHASAPPKEAEDKKNK</sequence>
<dbReference type="AlphaFoldDB" id="A0A0R3T2B1"/>
<dbReference type="CDD" id="cd13214">
    <property type="entry name" value="PH-GRAM_WBP2"/>
    <property type="match status" value="1"/>
</dbReference>
<dbReference type="PANTHER" id="PTHR31606:SF1">
    <property type="entry name" value="WW DOMAIN BINDING PROTEIN 2, ISOFORM E"/>
    <property type="match status" value="1"/>
</dbReference>